<sequence length="321" mass="34758">MALSAVTKLDYPIGIGGDGGRGRFAAHFFPAVGARNRVLQVLVHGVSYDHRYWNADTINGEDYSYAAYMTAQGFDILAIDLPGVGASDKPNGHDISLHAVGSAISGMVALLKEHDAIPGFTFDHVSLIGHSMGASISVYSQARWPSADSVVVTATGFYPGRPKSAWAPGAREKLLSDPYPIVQPEARLKFYYRPQADPEVISYDNDLLRCPTPSGLWADCIPLQDDPNAGFAELKCPVLIQLGEHDPILPAKFAEDERSLYSSSSRVSMEPLADIGHSFNLHLNREKSWEGISQFLLGLASHSKAEHSDSAPSDSALEHRA</sequence>
<organism evidence="2 3">
    <name type="scientific">Sinomonas terrae</name>
    <dbReference type="NCBI Taxonomy" id="2908838"/>
    <lineage>
        <taxon>Bacteria</taxon>
        <taxon>Bacillati</taxon>
        <taxon>Actinomycetota</taxon>
        <taxon>Actinomycetes</taxon>
        <taxon>Micrococcales</taxon>
        <taxon>Micrococcaceae</taxon>
        <taxon>Sinomonas</taxon>
    </lineage>
</organism>
<comment type="caution">
    <text evidence="2">The sequence shown here is derived from an EMBL/GenBank/DDBJ whole genome shotgun (WGS) entry which is preliminary data.</text>
</comment>
<dbReference type="PRINTS" id="PR00111">
    <property type="entry name" value="ABHYDROLASE"/>
</dbReference>
<dbReference type="InterPro" id="IPR022742">
    <property type="entry name" value="Hydrolase_4"/>
</dbReference>
<gene>
    <name evidence="2" type="ORF">L0M17_12295</name>
</gene>
<accession>A0ABS9U2C6</accession>
<dbReference type="SUPFAM" id="SSF53474">
    <property type="entry name" value="alpha/beta-Hydrolases"/>
    <property type="match status" value="1"/>
</dbReference>
<keyword evidence="3" id="KW-1185">Reference proteome</keyword>
<evidence type="ECO:0000313" key="3">
    <source>
        <dbReference type="Proteomes" id="UP001202922"/>
    </source>
</evidence>
<dbReference type="EMBL" id="JAKZBV010000001">
    <property type="protein sequence ID" value="MCH6470745.1"/>
    <property type="molecule type" value="Genomic_DNA"/>
</dbReference>
<dbReference type="InterPro" id="IPR000073">
    <property type="entry name" value="AB_hydrolase_1"/>
</dbReference>
<evidence type="ECO:0000259" key="1">
    <source>
        <dbReference type="Pfam" id="PF12146"/>
    </source>
</evidence>
<evidence type="ECO:0000313" key="2">
    <source>
        <dbReference type="EMBL" id="MCH6470745.1"/>
    </source>
</evidence>
<reference evidence="2 3" key="1">
    <citation type="submission" date="2022-03" db="EMBL/GenBank/DDBJ databases">
        <title>Sinomonas sp. isolated from a soil.</title>
        <authorList>
            <person name="Han J."/>
            <person name="Kim D.-U."/>
        </authorList>
    </citation>
    <scope>NUCLEOTIDE SEQUENCE [LARGE SCALE GENOMIC DNA]</scope>
    <source>
        <strain evidence="2 3">5-5</strain>
    </source>
</reference>
<dbReference type="RefSeq" id="WP_241054262.1">
    <property type="nucleotide sequence ID" value="NZ_JAKZBV010000001.1"/>
</dbReference>
<protein>
    <submittedName>
        <fullName evidence="2">Lysophospholipase</fullName>
    </submittedName>
</protein>
<dbReference type="PANTHER" id="PTHR43194:SF2">
    <property type="entry name" value="PEROXISOMAL MEMBRANE PROTEIN LPX1"/>
    <property type="match status" value="1"/>
</dbReference>
<dbReference type="Gene3D" id="3.40.50.1820">
    <property type="entry name" value="alpha/beta hydrolase"/>
    <property type="match status" value="1"/>
</dbReference>
<dbReference type="PANTHER" id="PTHR43194">
    <property type="entry name" value="HYDROLASE ALPHA/BETA FOLD FAMILY"/>
    <property type="match status" value="1"/>
</dbReference>
<dbReference type="Pfam" id="PF12146">
    <property type="entry name" value="Hydrolase_4"/>
    <property type="match status" value="1"/>
</dbReference>
<dbReference type="InterPro" id="IPR050228">
    <property type="entry name" value="Carboxylesterase_BioH"/>
</dbReference>
<name>A0ABS9U2C6_9MICC</name>
<proteinExistence type="predicted"/>
<feature type="domain" description="Serine aminopeptidase S33" evidence="1">
    <location>
        <begin position="66"/>
        <end position="253"/>
    </location>
</feature>
<dbReference type="InterPro" id="IPR029058">
    <property type="entry name" value="AB_hydrolase_fold"/>
</dbReference>
<dbReference type="Proteomes" id="UP001202922">
    <property type="component" value="Unassembled WGS sequence"/>
</dbReference>